<dbReference type="PANTHER" id="PTHR37943:SF1">
    <property type="entry name" value="PROTEIN VES"/>
    <property type="match status" value="1"/>
</dbReference>
<keyword evidence="2" id="KW-1185">Reference proteome</keyword>
<reference evidence="1 2" key="1">
    <citation type="journal article" date="2018" name="Sci. Rep.">
        <title>Rhizobium tumorigenes sp. nov., a novel plant tumorigenic bacterium isolated from cane gall tumors on thornless blackberry.</title>
        <authorList>
            <person name="Kuzmanovi N."/>
            <person name="Smalla K."/>
            <person name="Gronow S."/>
            <person name="PuBawska J."/>
        </authorList>
    </citation>
    <scope>NUCLEOTIDE SEQUENCE [LARGE SCALE GENOMIC DNA]</scope>
    <source>
        <strain evidence="1 2">CCBAU 85046</strain>
    </source>
</reference>
<gene>
    <name evidence="1" type="ORF">CPY51_04260</name>
</gene>
<dbReference type="SUPFAM" id="SSF51182">
    <property type="entry name" value="RmlC-like cupins"/>
    <property type="match status" value="1"/>
</dbReference>
<accession>A0A2W4D1L1</accession>
<evidence type="ECO:0000313" key="1">
    <source>
        <dbReference type="EMBL" id="PZM16205.1"/>
    </source>
</evidence>
<sequence>MAHRSTFRTLRNKDYTRMPWKNGGGETVEIAVFPEGAALADFDWRVSMATVASDGPFSIFPGIDRTLSILDGEGMTLFIEDREPILLTDKSAPLPFPADAATSATLVGGPITDLNIMTRRGILSHDVERVTVDDTFEIAVQGQTTLVLCASGALGLEVADESAALGERDCLILGTEKGKLTLSGKGLCYIIRIA</sequence>
<dbReference type="InterPro" id="IPR011051">
    <property type="entry name" value="RmlC_Cupin_sf"/>
</dbReference>
<dbReference type="RefSeq" id="WP_111158808.1">
    <property type="nucleotide sequence ID" value="NZ_PCDP01000003.1"/>
</dbReference>
<protein>
    <submittedName>
        <fullName evidence="1">HutD-family protein</fullName>
    </submittedName>
</protein>
<proteinExistence type="predicted"/>
<dbReference type="Gene3D" id="2.60.120.10">
    <property type="entry name" value="Jelly Rolls"/>
    <property type="match status" value="1"/>
</dbReference>
<dbReference type="EMBL" id="PCDP01000003">
    <property type="protein sequence ID" value="PZM16205.1"/>
    <property type="molecule type" value="Genomic_DNA"/>
</dbReference>
<dbReference type="CDD" id="cd20293">
    <property type="entry name" value="cupin_HutD_N"/>
    <property type="match status" value="1"/>
</dbReference>
<dbReference type="PANTHER" id="PTHR37943">
    <property type="entry name" value="PROTEIN VES"/>
    <property type="match status" value="1"/>
</dbReference>
<dbReference type="AlphaFoldDB" id="A0A2W4D1L1"/>
<evidence type="ECO:0000313" key="2">
    <source>
        <dbReference type="Proteomes" id="UP000248925"/>
    </source>
</evidence>
<comment type="caution">
    <text evidence="1">The sequence shown here is derived from an EMBL/GenBank/DDBJ whole genome shotgun (WGS) entry which is preliminary data.</text>
</comment>
<dbReference type="InterPro" id="IPR010282">
    <property type="entry name" value="Uncharacterised_HutD/Ves"/>
</dbReference>
<name>A0A2W4D1L1_9HYPH</name>
<dbReference type="OrthoDB" id="9800082at2"/>
<dbReference type="Pfam" id="PF05962">
    <property type="entry name" value="HutD"/>
    <property type="match status" value="1"/>
</dbReference>
<dbReference type="InterPro" id="IPR014710">
    <property type="entry name" value="RmlC-like_jellyroll"/>
</dbReference>
<dbReference type="Proteomes" id="UP000248925">
    <property type="component" value="Unassembled WGS sequence"/>
</dbReference>
<organism evidence="1 2">
    <name type="scientific">Rhizobium tubonense</name>
    <dbReference type="NCBI Taxonomy" id="484088"/>
    <lineage>
        <taxon>Bacteria</taxon>
        <taxon>Pseudomonadati</taxon>
        <taxon>Pseudomonadota</taxon>
        <taxon>Alphaproteobacteria</taxon>
        <taxon>Hyphomicrobiales</taxon>
        <taxon>Rhizobiaceae</taxon>
        <taxon>Rhizobium/Agrobacterium group</taxon>
        <taxon>Rhizobium</taxon>
    </lineage>
</organism>